<protein>
    <submittedName>
        <fullName evidence="1">Uncharacterized protein</fullName>
    </submittedName>
</protein>
<gene>
    <name evidence="1" type="ORF">BV22DRAFT_1037893</name>
</gene>
<organism evidence="1 2">
    <name type="scientific">Leucogyrophana mollusca</name>
    <dbReference type="NCBI Taxonomy" id="85980"/>
    <lineage>
        <taxon>Eukaryota</taxon>
        <taxon>Fungi</taxon>
        <taxon>Dikarya</taxon>
        <taxon>Basidiomycota</taxon>
        <taxon>Agaricomycotina</taxon>
        <taxon>Agaricomycetes</taxon>
        <taxon>Agaricomycetidae</taxon>
        <taxon>Boletales</taxon>
        <taxon>Boletales incertae sedis</taxon>
        <taxon>Leucogyrophana</taxon>
    </lineage>
</organism>
<sequence length="65" mass="6845">MGESPDAAGVKYGKLSLAIGNSAAKIRVSHIPAGVCKHGGEGLYTHFVARFITPRQVWSILILPG</sequence>
<proteinExistence type="predicted"/>
<keyword evidence="2" id="KW-1185">Reference proteome</keyword>
<reference evidence="1" key="1">
    <citation type="journal article" date="2021" name="New Phytol.">
        <title>Evolutionary innovations through gain and loss of genes in the ectomycorrhizal Boletales.</title>
        <authorList>
            <person name="Wu G."/>
            <person name="Miyauchi S."/>
            <person name="Morin E."/>
            <person name="Kuo A."/>
            <person name="Drula E."/>
            <person name="Varga T."/>
            <person name="Kohler A."/>
            <person name="Feng B."/>
            <person name="Cao Y."/>
            <person name="Lipzen A."/>
            <person name="Daum C."/>
            <person name="Hundley H."/>
            <person name="Pangilinan J."/>
            <person name="Johnson J."/>
            <person name="Barry K."/>
            <person name="LaButti K."/>
            <person name="Ng V."/>
            <person name="Ahrendt S."/>
            <person name="Min B."/>
            <person name="Choi I.G."/>
            <person name="Park H."/>
            <person name="Plett J.M."/>
            <person name="Magnuson J."/>
            <person name="Spatafora J.W."/>
            <person name="Nagy L.G."/>
            <person name="Henrissat B."/>
            <person name="Grigoriev I.V."/>
            <person name="Yang Z.L."/>
            <person name="Xu J."/>
            <person name="Martin F.M."/>
        </authorList>
    </citation>
    <scope>NUCLEOTIDE SEQUENCE</scope>
    <source>
        <strain evidence="1">KUC20120723A-06</strain>
    </source>
</reference>
<dbReference type="Proteomes" id="UP000790709">
    <property type="component" value="Unassembled WGS sequence"/>
</dbReference>
<dbReference type="EMBL" id="MU266499">
    <property type="protein sequence ID" value="KAH7922083.1"/>
    <property type="molecule type" value="Genomic_DNA"/>
</dbReference>
<evidence type="ECO:0000313" key="1">
    <source>
        <dbReference type="EMBL" id="KAH7922083.1"/>
    </source>
</evidence>
<comment type="caution">
    <text evidence="1">The sequence shown here is derived from an EMBL/GenBank/DDBJ whole genome shotgun (WGS) entry which is preliminary data.</text>
</comment>
<accession>A0ACB8BA31</accession>
<evidence type="ECO:0000313" key="2">
    <source>
        <dbReference type="Proteomes" id="UP000790709"/>
    </source>
</evidence>
<name>A0ACB8BA31_9AGAM</name>